<keyword evidence="1" id="KW-0732">Signal</keyword>
<dbReference type="AlphaFoldDB" id="A0A1C0Y660"/>
<keyword evidence="3" id="KW-1185">Reference proteome</keyword>
<dbReference type="STRING" id="33978.A6M13_07045"/>
<proteinExistence type="predicted"/>
<reference evidence="2 3" key="1">
    <citation type="submission" date="2016-07" db="EMBL/GenBank/DDBJ databases">
        <title>Caryophanon tenue genome sequencing.</title>
        <authorList>
            <person name="Verma A."/>
            <person name="Pal Y."/>
            <person name="Krishnamurthi S."/>
        </authorList>
    </citation>
    <scope>NUCLEOTIDE SEQUENCE [LARGE SCALE GENOMIC DNA]</scope>
    <source>
        <strain evidence="2 3">DSM 14152</strain>
    </source>
</reference>
<protein>
    <submittedName>
        <fullName evidence="2">Uncharacterized protein</fullName>
    </submittedName>
</protein>
<evidence type="ECO:0000256" key="1">
    <source>
        <dbReference type="SAM" id="SignalP"/>
    </source>
</evidence>
<feature type="chain" id="PRO_5039114237" evidence="1">
    <location>
        <begin position="19"/>
        <end position="109"/>
    </location>
</feature>
<comment type="caution">
    <text evidence="2">The sequence shown here is derived from an EMBL/GenBank/DDBJ whole genome shotgun (WGS) entry which is preliminary data.</text>
</comment>
<organism evidence="2 3">
    <name type="scientific">Caryophanon tenue</name>
    <dbReference type="NCBI Taxonomy" id="33978"/>
    <lineage>
        <taxon>Bacteria</taxon>
        <taxon>Bacillati</taxon>
        <taxon>Bacillota</taxon>
        <taxon>Bacilli</taxon>
        <taxon>Bacillales</taxon>
        <taxon>Caryophanaceae</taxon>
        <taxon>Caryophanon</taxon>
    </lineage>
</organism>
<feature type="signal peptide" evidence="1">
    <location>
        <begin position="1"/>
        <end position="18"/>
    </location>
</feature>
<dbReference type="Proteomes" id="UP000093199">
    <property type="component" value="Unassembled WGS sequence"/>
</dbReference>
<accession>A0A1C0Y660</accession>
<name>A0A1C0Y660_9BACL</name>
<sequence length="109" mass="11899">MKKQLLAIGLGTLLAAGAVGFTISETPPTKVAATNIEQTETPPATLSIKDAFFTTLQAEGVTGIIENFSVENIEAAYNQMSDEEWMDYANSLTTDEWVQIDTYMYGEQP</sequence>
<evidence type="ECO:0000313" key="3">
    <source>
        <dbReference type="Proteomes" id="UP000093199"/>
    </source>
</evidence>
<gene>
    <name evidence="2" type="ORF">A6M13_07045</name>
</gene>
<dbReference type="EMBL" id="MASJ01000040">
    <property type="protein sequence ID" value="OCS82623.1"/>
    <property type="molecule type" value="Genomic_DNA"/>
</dbReference>
<dbReference type="RefSeq" id="WP_066548367.1">
    <property type="nucleotide sequence ID" value="NZ_MASJ01000040.1"/>
</dbReference>
<evidence type="ECO:0000313" key="2">
    <source>
        <dbReference type="EMBL" id="OCS82623.1"/>
    </source>
</evidence>